<protein>
    <submittedName>
        <fullName evidence="1">Uncharacterized protein</fullName>
    </submittedName>
</protein>
<proteinExistence type="predicted"/>
<gene>
    <name evidence="1" type="ORF">ALC53_07043</name>
</gene>
<keyword evidence="2" id="KW-1185">Reference proteome</keyword>
<dbReference type="AlphaFoldDB" id="A0A195BED0"/>
<name>A0A195BED0_9HYME</name>
<evidence type="ECO:0000313" key="1">
    <source>
        <dbReference type="EMBL" id="KYM82552.1"/>
    </source>
</evidence>
<feature type="non-terminal residue" evidence="1">
    <location>
        <position position="1"/>
    </location>
</feature>
<organism evidence="1 2">
    <name type="scientific">Atta colombica</name>
    <dbReference type="NCBI Taxonomy" id="520822"/>
    <lineage>
        <taxon>Eukaryota</taxon>
        <taxon>Metazoa</taxon>
        <taxon>Ecdysozoa</taxon>
        <taxon>Arthropoda</taxon>
        <taxon>Hexapoda</taxon>
        <taxon>Insecta</taxon>
        <taxon>Pterygota</taxon>
        <taxon>Neoptera</taxon>
        <taxon>Endopterygota</taxon>
        <taxon>Hymenoptera</taxon>
        <taxon>Apocrita</taxon>
        <taxon>Aculeata</taxon>
        <taxon>Formicoidea</taxon>
        <taxon>Formicidae</taxon>
        <taxon>Myrmicinae</taxon>
        <taxon>Atta</taxon>
    </lineage>
</organism>
<evidence type="ECO:0000313" key="2">
    <source>
        <dbReference type="Proteomes" id="UP000078540"/>
    </source>
</evidence>
<accession>A0A195BED0</accession>
<dbReference type="Proteomes" id="UP000078540">
    <property type="component" value="Unassembled WGS sequence"/>
</dbReference>
<sequence length="240" mass="27528">YHSVRHNAVTQERVFQTTVHHKLFGELVQHLNKKIAGRLRAPSTCVLSWSQVFHFACILGLLGCCRCCSWGRNHQYSSGDTQLEAFRRQIHFARSCRRLLDYGTRSFAVHVAGLAFKNRRFAGILEGHEESLPGVCRLQRVFAYVNTYYVANAAIYVRLLRLQQNSYMWKNFARRASCNKHRRALARVQMRYGENNNGNRIMWPRITVSGHTRCFFDLRTASGDDRPSAHSSSSSSPSSS</sequence>
<dbReference type="EMBL" id="KQ976511">
    <property type="protein sequence ID" value="KYM82552.1"/>
    <property type="molecule type" value="Genomic_DNA"/>
</dbReference>
<reference evidence="1 2" key="1">
    <citation type="submission" date="2015-09" db="EMBL/GenBank/DDBJ databases">
        <title>Atta colombica WGS genome.</title>
        <authorList>
            <person name="Nygaard S."/>
            <person name="Hu H."/>
            <person name="Boomsma J."/>
            <person name="Zhang G."/>
        </authorList>
    </citation>
    <scope>NUCLEOTIDE SEQUENCE [LARGE SCALE GENOMIC DNA]</scope>
    <source>
        <strain evidence="1">Treedump-2</strain>
        <tissue evidence="1">Whole body</tissue>
    </source>
</reference>